<keyword evidence="2" id="KW-0547">Nucleotide-binding</keyword>
<dbReference type="AlphaFoldDB" id="D2R422"/>
<dbReference type="Pfam" id="PF00437">
    <property type="entry name" value="T2SSE"/>
    <property type="match status" value="1"/>
</dbReference>
<gene>
    <name evidence="5" type="ordered locus">Psta_4223</name>
</gene>
<name>D2R422_PIRSD</name>
<dbReference type="Gene3D" id="3.40.50.300">
    <property type="entry name" value="P-loop containing nucleotide triphosphate hydrolases"/>
    <property type="match status" value="1"/>
</dbReference>
<evidence type="ECO:0000313" key="5">
    <source>
        <dbReference type="EMBL" id="ADB18871.1"/>
    </source>
</evidence>
<dbReference type="eggNOG" id="COG2804">
    <property type="taxonomic scope" value="Bacteria"/>
</dbReference>
<dbReference type="Gene3D" id="3.30.450.90">
    <property type="match status" value="1"/>
</dbReference>
<dbReference type="OrthoDB" id="244550at2"/>
<dbReference type="SUPFAM" id="SSF52540">
    <property type="entry name" value="P-loop containing nucleoside triphosphate hydrolases"/>
    <property type="match status" value="1"/>
</dbReference>
<keyword evidence="3" id="KW-0067">ATP-binding</keyword>
<dbReference type="InterPro" id="IPR027417">
    <property type="entry name" value="P-loop_NTPase"/>
</dbReference>
<evidence type="ECO:0000256" key="2">
    <source>
        <dbReference type="ARBA" id="ARBA00022741"/>
    </source>
</evidence>
<dbReference type="STRING" id="530564.Psta_4223"/>
<dbReference type="InterPro" id="IPR001482">
    <property type="entry name" value="T2SS/T4SS_dom"/>
</dbReference>
<dbReference type="SMART" id="SM00382">
    <property type="entry name" value="AAA"/>
    <property type="match status" value="1"/>
</dbReference>
<dbReference type="PANTHER" id="PTHR30258">
    <property type="entry name" value="TYPE II SECRETION SYSTEM PROTEIN GSPE-RELATED"/>
    <property type="match status" value="1"/>
</dbReference>
<keyword evidence="6" id="KW-1185">Reference proteome</keyword>
<dbReference type="GO" id="GO:0005524">
    <property type="term" value="F:ATP binding"/>
    <property type="evidence" value="ECO:0007669"/>
    <property type="project" value="UniProtKB-KW"/>
</dbReference>
<feature type="domain" description="Bacterial type II secretion system protein E" evidence="4">
    <location>
        <begin position="241"/>
        <end position="255"/>
    </location>
</feature>
<evidence type="ECO:0000256" key="3">
    <source>
        <dbReference type="ARBA" id="ARBA00022840"/>
    </source>
</evidence>
<dbReference type="PROSITE" id="PS00662">
    <property type="entry name" value="T2SP_E"/>
    <property type="match status" value="1"/>
</dbReference>
<dbReference type="CDD" id="cd01129">
    <property type="entry name" value="PulE-GspE-like"/>
    <property type="match status" value="1"/>
</dbReference>
<sequence>MTTFADAPSANHRASPAKVFHHAVELTIPWEEKGLAPEQVVTMLVNHAAQLRVSDLFLSCNEHDVTASVRHLGIVERMAVFPVDLGLRCIAHIRAMARLKFGEKRHPQDGRWVVRLGDGSHLDLRLNTIPTLYGESLAMRLLDRDSHLRQIDSLGFVGPQLATLKSMLHANSGLFLITGSTGCGKTTTLYACLHHLNNGHRKIHTIEDPIEYSVPGLHQTQVEATSTSGGADFAEMLRGVMRQGPDVIMIGEVRDQMTADTAVRAANSGQLMFATLHSATAAGAVQSLLSLGVSPYFLCTSMLAVIGQRLMRTLSTKSRRPLEVAPQPSVFDEVRPWLESPEAVTPFAAGEGPDGGYDGRTGVFEILALSPALRGMVLATRPARELHQKALEEGMVDFRRAALLKIAQGLTTFEEMQRILPAGEGVA</sequence>
<dbReference type="KEGG" id="psl:Psta_4223"/>
<evidence type="ECO:0000259" key="4">
    <source>
        <dbReference type="PROSITE" id="PS00662"/>
    </source>
</evidence>
<comment type="similarity">
    <text evidence="1">Belongs to the GSP E family.</text>
</comment>
<dbReference type="HOGENOM" id="CLU_013446_2_2_0"/>
<dbReference type="GO" id="GO:0016887">
    <property type="term" value="F:ATP hydrolysis activity"/>
    <property type="evidence" value="ECO:0007669"/>
    <property type="project" value="TreeGrafter"/>
</dbReference>
<evidence type="ECO:0000256" key="1">
    <source>
        <dbReference type="ARBA" id="ARBA00006611"/>
    </source>
</evidence>
<organism evidence="5 6">
    <name type="scientific">Pirellula staleyi (strain ATCC 27377 / DSM 6068 / ICPB 4128)</name>
    <name type="common">Pirella staleyi</name>
    <dbReference type="NCBI Taxonomy" id="530564"/>
    <lineage>
        <taxon>Bacteria</taxon>
        <taxon>Pseudomonadati</taxon>
        <taxon>Planctomycetota</taxon>
        <taxon>Planctomycetia</taxon>
        <taxon>Pirellulales</taxon>
        <taxon>Pirellulaceae</taxon>
        <taxon>Pirellula</taxon>
    </lineage>
</organism>
<dbReference type="PANTHER" id="PTHR30258:SF2">
    <property type="entry name" value="COMG OPERON PROTEIN 1"/>
    <property type="match status" value="1"/>
</dbReference>
<dbReference type="GO" id="GO:0005886">
    <property type="term" value="C:plasma membrane"/>
    <property type="evidence" value="ECO:0007669"/>
    <property type="project" value="TreeGrafter"/>
</dbReference>
<accession>D2R422</accession>
<evidence type="ECO:0000313" key="6">
    <source>
        <dbReference type="Proteomes" id="UP000001887"/>
    </source>
</evidence>
<dbReference type="InterPro" id="IPR003593">
    <property type="entry name" value="AAA+_ATPase"/>
</dbReference>
<reference evidence="5 6" key="1">
    <citation type="journal article" date="2009" name="Stand. Genomic Sci.">
        <title>Complete genome sequence of Pirellula staleyi type strain (ATCC 27377).</title>
        <authorList>
            <person name="Clum A."/>
            <person name="Tindall B.J."/>
            <person name="Sikorski J."/>
            <person name="Ivanova N."/>
            <person name="Mavrommatis K."/>
            <person name="Lucas S."/>
            <person name="Glavina del Rio T."/>
            <person name="Nolan M."/>
            <person name="Chen F."/>
            <person name="Tice H."/>
            <person name="Pitluck S."/>
            <person name="Cheng J.F."/>
            <person name="Chertkov O."/>
            <person name="Brettin T."/>
            <person name="Han C."/>
            <person name="Detter J.C."/>
            <person name="Kuske C."/>
            <person name="Bruce D."/>
            <person name="Goodwin L."/>
            <person name="Ovchinikova G."/>
            <person name="Pati A."/>
            <person name="Mikhailova N."/>
            <person name="Chen A."/>
            <person name="Palaniappan K."/>
            <person name="Land M."/>
            <person name="Hauser L."/>
            <person name="Chang Y.J."/>
            <person name="Jeffries C.D."/>
            <person name="Chain P."/>
            <person name="Rohde M."/>
            <person name="Goker M."/>
            <person name="Bristow J."/>
            <person name="Eisen J.A."/>
            <person name="Markowitz V."/>
            <person name="Hugenholtz P."/>
            <person name="Kyrpides N.C."/>
            <person name="Klenk H.P."/>
            <person name="Lapidus A."/>
        </authorList>
    </citation>
    <scope>NUCLEOTIDE SEQUENCE [LARGE SCALE GENOMIC DNA]</scope>
    <source>
        <strain evidence="6">ATCC 27377 / DSM 6068 / ICPB 4128</strain>
    </source>
</reference>
<protein>
    <submittedName>
        <fullName evidence="5">Type II secretion system protein E</fullName>
    </submittedName>
</protein>
<proteinExistence type="inferred from homology"/>
<dbReference type="EMBL" id="CP001848">
    <property type="protein sequence ID" value="ADB18871.1"/>
    <property type="molecule type" value="Genomic_DNA"/>
</dbReference>
<dbReference type="Proteomes" id="UP000001887">
    <property type="component" value="Chromosome"/>
</dbReference>